<evidence type="ECO:0000256" key="7">
    <source>
        <dbReference type="ARBA" id="ARBA00022833"/>
    </source>
</evidence>
<dbReference type="Pfam" id="PF14520">
    <property type="entry name" value="HHH_5"/>
    <property type="match status" value="1"/>
</dbReference>
<feature type="domain" description="BRCT" evidence="11">
    <location>
        <begin position="525"/>
        <end position="601"/>
    </location>
</feature>
<keyword evidence="4" id="KW-0235">DNA replication</keyword>
<dbReference type="InterPro" id="IPR013839">
    <property type="entry name" value="DNAligase_adenylation"/>
</dbReference>
<dbReference type="SMART" id="SM00532">
    <property type="entry name" value="LIGANc"/>
    <property type="match status" value="1"/>
</dbReference>
<dbReference type="EC" id="6.5.1.2" evidence="2"/>
<dbReference type="InterPro" id="IPR012340">
    <property type="entry name" value="NA-bd_OB-fold"/>
</dbReference>
<evidence type="ECO:0000259" key="11">
    <source>
        <dbReference type="SMART" id="SM00292"/>
    </source>
</evidence>
<dbReference type="InterPro" id="IPR013840">
    <property type="entry name" value="DNAligase_N"/>
</dbReference>
<evidence type="ECO:0000256" key="5">
    <source>
        <dbReference type="ARBA" id="ARBA00022723"/>
    </source>
</evidence>
<keyword evidence="8" id="KW-0520">NAD</keyword>
<dbReference type="PIRSF" id="PIRSF001604">
    <property type="entry name" value="LigA"/>
    <property type="match status" value="1"/>
</dbReference>
<geneLocation type="plasmid" evidence="13 14">
    <name>pGSUB1</name>
</geneLocation>
<proteinExistence type="predicted"/>
<dbReference type="RefSeq" id="WP_040202794.1">
    <property type="nucleotide sequence ID" value="NZ_CP010312.1"/>
</dbReference>
<dbReference type="SUPFAM" id="SSF56091">
    <property type="entry name" value="DNA ligase/mRNA capping enzyme, catalytic domain"/>
    <property type="match status" value="1"/>
</dbReference>
<dbReference type="EMBL" id="CP010312">
    <property type="protein sequence ID" value="AJF08167.1"/>
    <property type="molecule type" value="Genomic_DNA"/>
</dbReference>
<gene>
    <name evidence="13" type="ORF">GSUB_16835</name>
</gene>
<reference evidence="13 14" key="1">
    <citation type="journal article" date="2015" name="Genome Announc.">
        <title>Genomes of Geoalkalibacter ferrihydriticus Z-0531T and Geoalkalibacter subterraneus Red1T, Two Haloalkaliphilic Metal-Reducing Deltaproteobacteria.</title>
        <authorList>
            <person name="Badalamenti J.P."/>
            <person name="Krajmalnik-Brown R."/>
            <person name="Torres C.I."/>
            <person name="Bond D.R."/>
        </authorList>
    </citation>
    <scope>NUCLEOTIDE SEQUENCE [LARGE SCALE GENOMIC DNA]</scope>
    <source>
        <strain evidence="13 14">Red1</strain>
        <plasmid evidence="14">Plasmid pGSUB1</plasmid>
    </source>
</reference>
<comment type="catalytic activity">
    <reaction evidence="10">
        <text>NAD(+) + (deoxyribonucleotide)n-3'-hydroxyl + 5'-phospho-(deoxyribonucleotide)m = (deoxyribonucleotide)n+m + AMP + beta-nicotinamide D-nucleotide.</text>
        <dbReference type="EC" id="6.5.1.2"/>
    </reaction>
</comment>
<dbReference type="Gene3D" id="1.10.150.20">
    <property type="entry name" value="5' to 3' exonuclease, C-terminal subdomain"/>
    <property type="match status" value="1"/>
</dbReference>
<keyword evidence="5" id="KW-0479">Metal-binding</keyword>
<keyword evidence="14" id="KW-1185">Reference proteome</keyword>
<dbReference type="Gene3D" id="3.30.470.30">
    <property type="entry name" value="DNA ligase/mRNA capping enzyme"/>
    <property type="match status" value="1"/>
</dbReference>
<comment type="function">
    <text evidence="1">DNA ligase that catalyzes the formation of phosphodiester linkages between 5'-phosphoryl and 3'-hydroxyl groups in double-stranded DNA using NAD as a coenzyme and as the energy source for the reaction. It is essential for DNA replication and repair of damaged DNA.</text>
</comment>
<dbReference type="Pfam" id="PF03120">
    <property type="entry name" value="OB_DNA_ligase"/>
    <property type="match status" value="1"/>
</dbReference>
<evidence type="ECO:0000256" key="4">
    <source>
        <dbReference type="ARBA" id="ARBA00022705"/>
    </source>
</evidence>
<accession>A0A0B5FJ01</accession>
<evidence type="ECO:0000256" key="8">
    <source>
        <dbReference type="ARBA" id="ARBA00023027"/>
    </source>
</evidence>
<evidence type="ECO:0000313" key="14">
    <source>
        <dbReference type="Proteomes" id="UP000035036"/>
    </source>
</evidence>
<keyword evidence="9" id="KW-0234">DNA repair</keyword>
<keyword evidence="7" id="KW-0862">Zinc</keyword>
<dbReference type="Gene3D" id="2.40.50.140">
    <property type="entry name" value="Nucleic acid-binding proteins"/>
    <property type="match status" value="1"/>
</dbReference>
<keyword evidence="3" id="KW-0436">Ligase</keyword>
<dbReference type="KEGG" id="gsb:GSUB_16835"/>
<evidence type="ECO:0000256" key="10">
    <source>
        <dbReference type="ARBA" id="ARBA00034005"/>
    </source>
</evidence>
<organism evidence="13 14">
    <name type="scientific">Geoalkalibacter subterraneus</name>
    <dbReference type="NCBI Taxonomy" id="483547"/>
    <lineage>
        <taxon>Bacteria</taxon>
        <taxon>Pseudomonadati</taxon>
        <taxon>Thermodesulfobacteriota</taxon>
        <taxon>Desulfuromonadia</taxon>
        <taxon>Desulfuromonadales</taxon>
        <taxon>Geoalkalibacteraceae</taxon>
        <taxon>Geoalkalibacter</taxon>
    </lineage>
</organism>
<evidence type="ECO:0000256" key="6">
    <source>
        <dbReference type="ARBA" id="ARBA00022763"/>
    </source>
</evidence>
<dbReference type="Pfam" id="PF01653">
    <property type="entry name" value="DNA_ligase_aden"/>
    <property type="match status" value="1"/>
</dbReference>
<dbReference type="SUPFAM" id="SSF50249">
    <property type="entry name" value="Nucleic acid-binding proteins"/>
    <property type="match status" value="1"/>
</dbReference>
<dbReference type="GO" id="GO:0046872">
    <property type="term" value="F:metal ion binding"/>
    <property type="evidence" value="ECO:0007669"/>
    <property type="project" value="UniProtKB-KW"/>
</dbReference>
<dbReference type="OrthoDB" id="9759736at2"/>
<dbReference type="InterPro" id="IPR010994">
    <property type="entry name" value="RuvA_2-like"/>
</dbReference>
<evidence type="ECO:0000256" key="9">
    <source>
        <dbReference type="ARBA" id="ARBA00023204"/>
    </source>
</evidence>
<dbReference type="Gene3D" id="3.40.50.10190">
    <property type="entry name" value="BRCT domain"/>
    <property type="match status" value="1"/>
</dbReference>
<dbReference type="InterPro" id="IPR001679">
    <property type="entry name" value="DNA_ligase"/>
</dbReference>
<dbReference type="InterPro" id="IPR004150">
    <property type="entry name" value="NAD_DNA_ligase_OB"/>
</dbReference>
<dbReference type="SMART" id="SM00292">
    <property type="entry name" value="BRCT"/>
    <property type="match status" value="1"/>
</dbReference>
<keyword evidence="13" id="KW-0614">Plasmid</keyword>
<protein>
    <recommendedName>
        <fullName evidence="2">DNA ligase (NAD(+))</fullName>
        <ecNumber evidence="2">6.5.1.2</ecNumber>
    </recommendedName>
</protein>
<dbReference type="GO" id="GO:0006260">
    <property type="term" value="P:DNA replication"/>
    <property type="evidence" value="ECO:0007669"/>
    <property type="project" value="UniProtKB-KW"/>
</dbReference>
<evidence type="ECO:0000256" key="1">
    <source>
        <dbReference type="ARBA" id="ARBA00004067"/>
    </source>
</evidence>
<dbReference type="InterPro" id="IPR001357">
    <property type="entry name" value="BRCT_dom"/>
</dbReference>
<dbReference type="SUPFAM" id="SSF47781">
    <property type="entry name" value="RuvA domain 2-like"/>
    <property type="match status" value="1"/>
</dbReference>
<dbReference type="InterPro" id="IPR036420">
    <property type="entry name" value="BRCT_dom_sf"/>
</dbReference>
<dbReference type="SUPFAM" id="SSF52113">
    <property type="entry name" value="BRCT domain"/>
    <property type="match status" value="1"/>
</dbReference>
<dbReference type="Proteomes" id="UP000035036">
    <property type="component" value="Plasmid pGSUB1"/>
</dbReference>
<evidence type="ECO:0000313" key="13">
    <source>
        <dbReference type="EMBL" id="AJF08167.1"/>
    </source>
</evidence>
<evidence type="ECO:0000256" key="2">
    <source>
        <dbReference type="ARBA" id="ARBA00012722"/>
    </source>
</evidence>
<dbReference type="GO" id="GO:0006281">
    <property type="term" value="P:DNA repair"/>
    <property type="evidence" value="ECO:0007669"/>
    <property type="project" value="UniProtKB-KW"/>
</dbReference>
<dbReference type="Pfam" id="PF00533">
    <property type="entry name" value="BRCT"/>
    <property type="match status" value="1"/>
</dbReference>
<evidence type="ECO:0000256" key="3">
    <source>
        <dbReference type="ARBA" id="ARBA00022598"/>
    </source>
</evidence>
<sequence length="601" mass="65328">MDLFDSKDTLIEEANKAYNQGNPVLTDPEFDLLAETGLKVDTRNFRTKVAHPFPMGSLSKIKDAESLSKWAKGATGTIIGPKVDGAAVRLSYRDGRLVQVATRGDGVTGNDITGNARNCVVSETLPYPLTLEIRCEAVIRKCHADKFEKNLRNVVSGMLGAKDPRPELALVEFLAIEIVSEDPLTLAAKRDLLREICMKELTVPSVIYDQAPSFDEIEELFNSWKQNFPWAIDGVVVEKFHDLHAMVEKETELLPKHKVAVKFGNEAAVTVIEEIDWKLGQHGKLTPVLQIRPVEIDGTTVSKVSASNYALLKSAGLGVGAEVGVVKSGDIIPYVKEVHTPSQEGLDIPSCPSCDTQATLSSTGIDALCSNPECEGATLVRLQRQFDLFGIDFISGSTIEALVAAGHDSLEKIFSLSESDIAALDGFGRKSAHYIVTSLHKIEVTEAKVIKSAFLKGIGERKGTALLNHYGNLDTMIATIKEQGMTSIEGFGPIQTDLLNTQIGLIETQLQLYRSLGIKVAPHTAPAKDAKTVCCTGSCPGKSRKELKEVLAEMGFVMASSVTKDCCLLLCDDPEGNSSKLTKARKLGIEIKSYEDFFENQ</sequence>
<name>A0A0B5FJ01_9BACT</name>
<dbReference type="AlphaFoldDB" id="A0A0B5FJ01"/>
<dbReference type="GO" id="GO:0003911">
    <property type="term" value="F:DNA ligase (NAD+) activity"/>
    <property type="evidence" value="ECO:0007669"/>
    <property type="project" value="UniProtKB-EC"/>
</dbReference>
<dbReference type="HOGENOM" id="CLU_007764_2_0_7"/>
<feature type="domain" description="NAD-dependent DNA ligase N-terminal" evidence="12">
    <location>
        <begin position="2"/>
        <end position="393"/>
    </location>
</feature>
<evidence type="ECO:0000259" key="12">
    <source>
        <dbReference type="SMART" id="SM00532"/>
    </source>
</evidence>
<keyword evidence="6" id="KW-0227">DNA damage</keyword>